<accession>A0ABW9XC76</accession>
<reference evidence="3" key="1">
    <citation type="submission" date="2020-01" db="EMBL/GenBank/DDBJ databases">
        <title>Sphingomonas sp. strain CSW-10.</title>
        <authorList>
            <person name="Chen W.-M."/>
        </authorList>
    </citation>
    <scope>NUCLEOTIDE SEQUENCE [LARGE SCALE GENOMIC DNA]</scope>
    <source>
        <strain evidence="3">FSY-8</strain>
    </source>
</reference>
<dbReference type="RefSeq" id="WP_161717366.1">
    <property type="nucleotide sequence ID" value="NZ_JAAAPO010000002.1"/>
</dbReference>
<feature type="transmembrane region" description="Helical" evidence="1">
    <location>
        <begin position="332"/>
        <end position="353"/>
    </location>
</feature>
<feature type="transmembrane region" description="Helical" evidence="1">
    <location>
        <begin position="365"/>
        <end position="398"/>
    </location>
</feature>
<sequence length="408" mass="42662">MTEPLADGPQTAPLLPLRAFLRVGGIALARHQLTLALALGCERVICIGHRAEGDWLDLQHVAEAAGLRFHLVANLHAVLALITAQDEVVALADGLLAPIEPALGLLSGEPVVLVQPVEAGVARGFERLDLNHASAGAMLVPGRLLARMEQMPSDCDVFATLQRVALQGGVRRADMPEGVIRDAYWSLIRTEGEAQALENAWLSHQMGGMQDVPPAVWVAGQVVGALGPALLHAGTGGSVVATGAGLLGLVALAMGWFGMVTVPLVLAGLMWVAFQVAALFGRVERTALRLPRPRMAPMRSYAAITDALLLALLTWGQAPVGQVGGAVDAAGFIHRLFAAAMLLGLARLTPVLISGGWARWGADRLVLALVLALAALAGLLQPVLLLLALAMMATLIFMVGRASRLTTA</sequence>
<keyword evidence="1" id="KW-0812">Transmembrane</keyword>
<keyword evidence="3" id="KW-1185">Reference proteome</keyword>
<feature type="transmembrane region" description="Helical" evidence="1">
    <location>
        <begin position="264"/>
        <end position="281"/>
    </location>
</feature>
<comment type="caution">
    <text evidence="2">The sequence shown here is derived from an EMBL/GenBank/DDBJ whole genome shotgun (WGS) entry which is preliminary data.</text>
</comment>
<dbReference type="EMBL" id="JAAAPO010000002">
    <property type="protein sequence ID" value="NBC36118.1"/>
    <property type="molecule type" value="Genomic_DNA"/>
</dbReference>
<evidence type="ECO:0000256" key="1">
    <source>
        <dbReference type="SAM" id="Phobius"/>
    </source>
</evidence>
<feature type="transmembrane region" description="Helical" evidence="1">
    <location>
        <begin position="301"/>
        <end position="320"/>
    </location>
</feature>
<organism evidence="2 3">
    <name type="scientific">Novosphingobium ovatum</name>
    <dbReference type="NCBI Taxonomy" id="1908523"/>
    <lineage>
        <taxon>Bacteria</taxon>
        <taxon>Pseudomonadati</taxon>
        <taxon>Pseudomonadota</taxon>
        <taxon>Alphaproteobacteria</taxon>
        <taxon>Sphingomonadales</taxon>
        <taxon>Sphingomonadaceae</taxon>
        <taxon>Novosphingobium</taxon>
    </lineage>
</organism>
<evidence type="ECO:0000313" key="2">
    <source>
        <dbReference type="EMBL" id="NBC36118.1"/>
    </source>
</evidence>
<protein>
    <submittedName>
        <fullName evidence="2">Uncharacterized protein</fullName>
    </submittedName>
</protein>
<evidence type="ECO:0000313" key="3">
    <source>
        <dbReference type="Proteomes" id="UP000753724"/>
    </source>
</evidence>
<proteinExistence type="predicted"/>
<name>A0ABW9XC76_9SPHN</name>
<dbReference type="Proteomes" id="UP000753724">
    <property type="component" value="Unassembled WGS sequence"/>
</dbReference>
<gene>
    <name evidence="2" type="ORF">GTZ99_06045</name>
</gene>
<keyword evidence="1" id="KW-0472">Membrane</keyword>
<keyword evidence="1" id="KW-1133">Transmembrane helix</keyword>